<keyword evidence="8" id="KW-0472">Membrane</keyword>
<dbReference type="GO" id="GO:0030150">
    <property type="term" value="P:protein import into mitochondrial matrix"/>
    <property type="evidence" value="ECO:0007669"/>
    <property type="project" value="InterPro"/>
</dbReference>
<keyword evidence="4" id="KW-0999">Mitochondrion inner membrane</keyword>
<evidence type="ECO:0000256" key="5">
    <source>
        <dbReference type="ARBA" id="ARBA00022927"/>
    </source>
</evidence>
<dbReference type="FunFam" id="1.10.287.110:FF:000006">
    <property type="entry name" value="Import inner membrane translocase subunit TIM16"/>
    <property type="match status" value="1"/>
</dbReference>
<feature type="compositionally biased region" description="Low complexity" evidence="9">
    <location>
        <begin position="112"/>
        <end position="125"/>
    </location>
</feature>
<keyword evidence="7" id="KW-0496">Mitochondrion</keyword>
<dbReference type="GO" id="GO:0005744">
    <property type="term" value="C:TIM23 mitochondrial import inner membrane translocase complex"/>
    <property type="evidence" value="ECO:0007669"/>
    <property type="project" value="InterPro"/>
</dbReference>
<protein>
    <submittedName>
        <fullName evidence="11">Uncharacterized protein</fullName>
    </submittedName>
</protein>
<dbReference type="Proteomes" id="UP001314263">
    <property type="component" value="Unassembled WGS sequence"/>
</dbReference>
<feature type="region of interest" description="Disordered" evidence="9">
    <location>
        <begin position="112"/>
        <end position="136"/>
    </location>
</feature>
<dbReference type="Gene3D" id="1.10.287.110">
    <property type="entry name" value="DnaJ domain"/>
    <property type="match status" value="1"/>
</dbReference>
<dbReference type="AlphaFoldDB" id="A0AAV1IHT2"/>
<reference evidence="11 12" key="1">
    <citation type="submission" date="2023-10" db="EMBL/GenBank/DDBJ databases">
        <authorList>
            <person name="Maclean D."/>
            <person name="Macfadyen A."/>
        </authorList>
    </citation>
    <scope>NUCLEOTIDE SEQUENCE [LARGE SCALE GENOMIC DNA]</scope>
</reference>
<evidence type="ECO:0000256" key="9">
    <source>
        <dbReference type="SAM" id="MobiDB-lite"/>
    </source>
</evidence>
<organism evidence="11 12">
    <name type="scientific">Coccomyxa viridis</name>
    <dbReference type="NCBI Taxonomy" id="1274662"/>
    <lineage>
        <taxon>Eukaryota</taxon>
        <taxon>Viridiplantae</taxon>
        <taxon>Chlorophyta</taxon>
        <taxon>core chlorophytes</taxon>
        <taxon>Trebouxiophyceae</taxon>
        <taxon>Trebouxiophyceae incertae sedis</taxon>
        <taxon>Coccomyxaceae</taxon>
        <taxon>Coccomyxa</taxon>
    </lineage>
</organism>
<evidence type="ECO:0000256" key="10">
    <source>
        <dbReference type="SAM" id="SignalP"/>
    </source>
</evidence>
<keyword evidence="12" id="KW-1185">Reference proteome</keyword>
<dbReference type="InterPro" id="IPR036869">
    <property type="entry name" value="J_dom_sf"/>
</dbReference>
<evidence type="ECO:0000256" key="1">
    <source>
        <dbReference type="ARBA" id="ARBA00004637"/>
    </source>
</evidence>
<comment type="similarity">
    <text evidence="2">Belongs to the TIM16/PAM16 family.</text>
</comment>
<evidence type="ECO:0000313" key="12">
    <source>
        <dbReference type="Proteomes" id="UP001314263"/>
    </source>
</evidence>
<evidence type="ECO:0000256" key="8">
    <source>
        <dbReference type="ARBA" id="ARBA00023136"/>
    </source>
</evidence>
<name>A0AAV1IHT2_9CHLO</name>
<evidence type="ECO:0000256" key="7">
    <source>
        <dbReference type="ARBA" id="ARBA00023128"/>
    </source>
</evidence>
<evidence type="ECO:0000256" key="3">
    <source>
        <dbReference type="ARBA" id="ARBA00022448"/>
    </source>
</evidence>
<feature type="chain" id="PRO_5043774118" evidence="10">
    <location>
        <begin position="23"/>
        <end position="136"/>
    </location>
</feature>
<keyword evidence="5" id="KW-0653">Protein transport</keyword>
<evidence type="ECO:0000313" key="11">
    <source>
        <dbReference type="EMBL" id="CAK0785775.1"/>
    </source>
</evidence>
<evidence type="ECO:0000256" key="2">
    <source>
        <dbReference type="ARBA" id="ARBA00008817"/>
    </source>
</evidence>
<dbReference type="EMBL" id="CAUYUE010000013">
    <property type="protein sequence ID" value="CAK0785775.1"/>
    <property type="molecule type" value="Genomic_DNA"/>
</dbReference>
<evidence type="ECO:0000256" key="4">
    <source>
        <dbReference type="ARBA" id="ARBA00022792"/>
    </source>
</evidence>
<keyword evidence="10" id="KW-0732">Signal</keyword>
<evidence type="ECO:0000256" key="6">
    <source>
        <dbReference type="ARBA" id="ARBA00023010"/>
    </source>
</evidence>
<keyword evidence="3" id="KW-0813">Transport</keyword>
<comment type="subcellular location">
    <subcellularLocation>
        <location evidence="1">Mitochondrion inner membrane</location>
        <topology evidence="1">Peripheral membrane protein</topology>
    </subcellularLocation>
</comment>
<dbReference type="PANTHER" id="PTHR12388">
    <property type="entry name" value="MITOCHONDRIA ASSOCIATED GRANULOCYTE MACROPHAGE CSF SIGNALING MOLECULE"/>
    <property type="match status" value="1"/>
</dbReference>
<gene>
    <name evidence="11" type="ORF">CVIRNUC_008986</name>
</gene>
<proteinExistence type="inferred from homology"/>
<dbReference type="Pfam" id="PF03656">
    <property type="entry name" value="Pam16"/>
    <property type="match status" value="1"/>
</dbReference>
<keyword evidence="6" id="KW-0811">Translocation</keyword>
<feature type="compositionally biased region" description="Polar residues" evidence="9">
    <location>
        <begin position="127"/>
        <end position="136"/>
    </location>
</feature>
<sequence length="136" mass="15392">MAGRLIANLIIAGGGILVRAAAQAYRQALVNAQRQGVTQESLKAATRARQMTVEEAEKILGIERNMSYEEVLRKYNHLFERNEKDGTFYLQSKVYRARERLEQEWGVNLEEATGQKQQQAAAEAQQHSRTSQGQDQ</sequence>
<feature type="signal peptide" evidence="10">
    <location>
        <begin position="1"/>
        <end position="22"/>
    </location>
</feature>
<dbReference type="PANTHER" id="PTHR12388:SF0">
    <property type="entry name" value="MITOCHONDRIAL IMPORT INNER MEMBRANE TRANSLOCASE SUBUNIT TIM16"/>
    <property type="match status" value="1"/>
</dbReference>
<comment type="caution">
    <text evidence="11">The sequence shown here is derived from an EMBL/GenBank/DDBJ whole genome shotgun (WGS) entry which is preliminary data.</text>
</comment>
<accession>A0AAV1IHT2</accession>
<dbReference type="InterPro" id="IPR005341">
    <property type="entry name" value="Tim16"/>
</dbReference>